<accession>A0A2G8SEU5</accession>
<evidence type="ECO:0000313" key="1">
    <source>
        <dbReference type="EMBL" id="PIL32295.1"/>
    </source>
</evidence>
<comment type="caution">
    <text evidence="1">The sequence shown here is derived from an EMBL/GenBank/DDBJ whole genome shotgun (WGS) entry which is preliminary data.</text>
</comment>
<organism evidence="1 2">
    <name type="scientific">Ganoderma sinense ZZ0214-1</name>
    <dbReference type="NCBI Taxonomy" id="1077348"/>
    <lineage>
        <taxon>Eukaryota</taxon>
        <taxon>Fungi</taxon>
        <taxon>Dikarya</taxon>
        <taxon>Basidiomycota</taxon>
        <taxon>Agaricomycotina</taxon>
        <taxon>Agaricomycetes</taxon>
        <taxon>Polyporales</taxon>
        <taxon>Polyporaceae</taxon>
        <taxon>Ganoderma</taxon>
    </lineage>
</organism>
<gene>
    <name evidence="1" type="ORF">GSI_05540</name>
</gene>
<name>A0A2G8SEU5_9APHY</name>
<proteinExistence type="predicted"/>
<evidence type="ECO:0000313" key="2">
    <source>
        <dbReference type="Proteomes" id="UP000230002"/>
    </source>
</evidence>
<dbReference type="Proteomes" id="UP000230002">
    <property type="component" value="Unassembled WGS sequence"/>
</dbReference>
<dbReference type="EMBL" id="AYKW01000011">
    <property type="protein sequence ID" value="PIL32295.1"/>
    <property type="molecule type" value="Genomic_DNA"/>
</dbReference>
<protein>
    <submittedName>
        <fullName evidence="1">Uncharacterized protein</fullName>
    </submittedName>
</protein>
<dbReference type="AlphaFoldDB" id="A0A2G8SEU5"/>
<sequence>MMTWDLQARSVKRNSIGLRGATKTMALIGSEQLSADFSNFIAGFTESPETSVSIAVSKHDPVSDPGHGAKE</sequence>
<keyword evidence="2" id="KW-1185">Reference proteome</keyword>
<reference evidence="1 2" key="1">
    <citation type="journal article" date="2015" name="Sci. Rep.">
        <title>Chromosome-level genome map provides insights into diverse defense mechanisms in the medicinal fungus Ganoderma sinense.</title>
        <authorList>
            <person name="Zhu Y."/>
            <person name="Xu J."/>
            <person name="Sun C."/>
            <person name="Zhou S."/>
            <person name="Xu H."/>
            <person name="Nelson D.R."/>
            <person name="Qian J."/>
            <person name="Song J."/>
            <person name="Luo H."/>
            <person name="Xiang L."/>
            <person name="Li Y."/>
            <person name="Xu Z."/>
            <person name="Ji A."/>
            <person name="Wang L."/>
            <person name="Lu S."/>
            <person name="Hayward A."/>
            <person name="Sun W."/>
            <person name="Li X."/>
            <person name="Schwartz D.C."/>
            <person name="Wang Y."/>
            <person name="Chen S."/>
        </authorList>
    </citation>
    <scope>NUCLEOTIDE SEQUENCE [LARGE SCALE GENOMIC DNA]</scope>
    <source>
        <strain evidence="1 2">ZZ0214-1</strain>
    </source>
</reference>